<accession>A0A448TU47</accession>
<proteinExistence type="predicted"/>
<evidence type="ECO:0000313" key="2">
    <source>
        <dbReference type="EMBL" id="VEJ09514.1"/>
    </source>
</evidence>
<evidence type="ECO:0000256" key="1">
    <source>
        <dbReference type="SAM" id="Coils"/>
    </source>
</evidence>
<keyword evidence="3" id="KW-1185">Reference proteome</keyword>
<sequence>MKKCILPIIILGLSACNDSDGVSIPVYKSGMGQEQYLKSVVGYLKQQANRHTEKDRENYIEFVASLPSRLPKNINELPQNEMVNIIDNLIKETMELSEKNIGLTLNDWRFIMDPYVGKNASKASLHWVQEIFINIHRTLINAVPSSNLFATKLSQDNLYYLIKHTHYPIILKNPTFVEKYENRRTFFNEVKQLLNNNSLAYINIEEYENIQHKLAELNNNIYREQSLLNNNDYQRYLKRAKWDLTYAKQELSKNTTDKYWQNAVKERQDELNSIQDKMDTAMNNKNKLLAEYKQLNERLEQSKSMSKANIQHWKTTFKIIYTKYREKNMYPLWEDSCIGEVEFTMMYRCYSKLFGEQGLWNIKK</sequence>
<name>A0A448TU47_9PAST</name>
<dbReference type="EMBL" id="LR134510">
    <property type="protein sequence ID" value="VEJ09514.1"/>
    <property type="molecule type" value="Genomic_DNA"/>
</dbReference>
<organism evidence="2 3">
    <name type="scientific">Actinobacillus delphinicola</name>
    <dbReference type="NCBI Taxonomy" id="51161"/>
    <lineage>
        <taxon>Bacteria</taxon>
        <taxon>Pseudomonadati</taxon>
        <taxon>Pseudomonadota</taxon>
        <taxon>Gammaproteobacteria</taxon>
        <taxon>Pasteurellales</taxon>
        <taxon>Pasteurellaceae</taxon>
        <taxon>Actinobacillus</taxon>
    </lineage>
</organism>
<dbReference type="RefSeq" id="WP_126599512.1">
    <property type="nucleotide sequence ID" value="NZ_LR134510.1"/>
</dbReference>
<dbReference type="PROSITE" id="PS51257">
    <property type="entry name" value="PROKAR_LIPOPROTEIN"/>
    <property type="match status" value="1"/>
</dbReference>
<reference evidence="2 3" key="1">
    <citation type="submission" date="2018-12" db="EMBL/GenBank/DDBJ databases">
        <authorList>
            <consortium name="Pathogen Informatics"/>
        </authorList>
    </citation>
    <scope>NUCLEOTIDE SEQUENCE [LARGE SCALE GENOMIC DNA]</scope>
    <source>
        <strain evidence="2 3">NCTC12871</strain>
    </source>
</reference>
<protein>
    <recommendedName>
        <fullName evidence="4">Lipoprotein</fullName>
    </recommendedName>
</protein>
<keyword evidence="1" id="KW-0175">Coiled coil</keyword>
<dbReference type="Proteomes" id="UP000279799">
    <property type="component" value="Chromosome"/>
</dbReference>
<dbReference type="AlphaFoldDB" id="A0A448TU47"/>
<dbReference type="KEGG" id="adp:NCTC12871_00976"/>
<evidence type="ECO:0008006" key="4">
    <source>
        <dbReference type="Google" id="ProtNLM"/>
    </source>
</evidence>
<gene>
    <name evidence="2" type="ORF">NCTC12871_00976</name>
</gene>
<feature type="coiled-coil region" evidence="1">
    <location>
        <begin position="264"/>
        <end position="309"/>
    </location>
</feature>
<evidence type="ECO:0000313" key="3">
    <source>
        <dbReference type="Proteomes" id="UP000279799"/>
    </source>
</evidence>